<feature type="chain" id="PRO_5044655008" description="Protein smoothened" evidence="20">
    <location>
        <begin position="25"/>
        <end position="829"/>
    </location>
</feature>
<evidence type="ECO:0000256" key="3">
    <source>
        <dbReference type="ARBA" id="ARBA00008077"/>
    </source>
</evidence>
<dbReference type="GO" id="GO:0071679">
    <property type="term" value="P:commissural neuron axon guidance"/>
    <property type="evidence" value="ECO:0007669"/>
    <property type="project" value="TreeGrafter"/>
</dbReference>
<evidence type="ECO:0000256" key="4">
    <source>
        <dbReference type="ARBA" id="ARBA00022473"/>
    </source>
</evidence>
<dbReference type="Pfam" id="PF01392">
    <property type="entry name" value="Fz"/>
    <property type="match status" value="1"/>
</dbReference>
<evidence type="ECO:0000256" key="5">
    <source>
        <dbReference type="ARBA" id="ARBA00022475"/>
    </source>
</evidence>
<evidence type="ECO:0000256" key="6">
    <source>
        <dbReference type="ARBA" id="ARBA00022692"/>
    </source>
</evidence>
<dbReference type="KEGG" id="pgut:117658988"/>
<keyword evidence="10 19" id="KW-0472">Membrane</keyword>
<protein>
    <recommendedName>
        <fullName evidence="16">Protein smoothened</fullName>
    </recommendedName>
</protein>
<feature type="compositionally biased region" description="Basic residues" evidence="18">
    <location>
        <begin position="635"/>
        <end position="652"/>
    </location>
</feature>
<proteinExistence type="inferred from homology"/>
<dbReference type="PROSITE" id="PS50038">
    <property type="entry name" value="FZ"/>
    <property type="match status" value="1"/>
</dbReference>
<dbReference type="AlphaFoldDB" id="A0A6P9B380"/>
<keyword evidence="11" id="KW-1015">Disulfide bond</keyword>
<feature type="transmembrane region" description="Helical" evidence="19">
    <location>
        <begin position="201"/>
        <end position="225"/>
    </location>
</feature>
<dbReference type="GO" id="GO:0005113">
    <property type="term" value="F:patched binding"/>
    <property type="evidence" value="ECO:0007669"/>
    <property type="project" value="TreeGrafter"/>
</dbReference>
<dbReference type="Pfam" id="PF01534">
    <property type="entry name" value="Frizzled"/>
    <property type="match status" value="1"/>
</dbReference>
<sequence length="829" mass="91623">MAGGGRLRCALACCWLGLLGAAASLNGSSPLEDRCKRAAPCEALRESNCLGSPLPYAATSTLLAGDSSSQAEAHDKLLLWSGLRNAPRCWDVIQPLLCAVYMPKCQDGQVELPSQTLCQATRGPCTIVERERGWPDFLKCTTDRFPEGCPNEVQNIKFNSSGRCEAPLVQTDNPKSWYEDVEGCGIQCQNPLFTQKEHREMHIYIAAFSSVTIFCTFFTLATFLADWKNSNRYPAVILFYVNACFFMGSIGWLAQFMDGARGEIVCRADGTMRLGEPTSNETLSCVIIFVIVYYSLMSGVIWFVMLTYAWHTSFKALGTTYQPLAGKTSYFHLVTWSIPFVLTVAILAVAQVDGDSVSGICFVGYKNYHYRAGFVLAPIGLVLIIGGYFLIRGVMTLFSIKSNHPGLLSEKAASKINETMLRLGIFGFLAFGFVFITFGCHFYDFFNQAEWERSFREYVLCEANVTIAAQTNKPIPDCEIKNRPSLLVEKINLFAMFGTGISMSTWVWTKATLLIWKRTWGRLTGRSSNEPKRIKKSKMIAKAFSRRKELQHNPAQELSFSLRTVSHEGPVAGLVFDISEPSGDMSSAWAQHVTKMVARRGAILSQDVSVTPVATPVPPEERASHWLMEGEFSSRRAKKPTRKKKKHRKKKGVCPSGAATETCALNYFAPGGPSSVPRLPRLPQTKCFVADPQQSQALDDVLLSRADPEWRPRAPRQPEPPLAGLSRDLPPGSCRRINPPDLINHPFCPDFGGSEETGPERGAWLFSGQQPSRFRGAAFPAPPRSSAALFLGGDVYGVQPPLGKWGGLPPIHSRTNLMDAELVDLDSDF</sequence>
<accession>A0A6P9B380</accession>
<feature type="domain" description="G-protein coupled receptors family 2 profile 2" evidence="22">
    <location>
        <begin position="201"/>
        <end position="464"/>
    </location>
</feature>
<evidence type="ECO:0000256" key="19">
    <source>
        <dbReference type="SAM" id="Phobius"/>
    </source>
</evidence>
<keyword evidence="14" id="KW-0807">Transducer</keyword>
<dbReference type="RefSeq" id="XP_060545322.1">
    <property type="nucleotide sequence ID" value="XM_060689339.1"/>
</dbReference>
<evidence type="ECO:0000256" key="20">
    <source>
        <dbReference type="SAM" id="SignalP"/>
    </source>
</evidence>
<feature type="transmembrane region" description="Helical" evidence="19">
    <location>
        <begin position="237"/>
        <end position="254"/>
    </location>
</feature>
<dbReference type="GO" id="GO:0007417">
    <property type="term" value="P:central nervous system development"/>
    <property type="evidence" value="ECO:0007669"/>
    <property type="project" value="TreeGrafter"/>
</dbReference>
<dbReference type="CDD" id="cd15030">
    <property type="entry name" value="7tmF_SMO_homolog"/>
    <property type="match status" value="1"/>
</dbReference>
<evidence type="ECO:0000256" key="16">
    <source>
        <dbReference type="ARBA" id="ARBA00035037"/>
    </source>
</evidence>
<dbReference type="PRINTS" id="PR00489">
    <property type="entry name" value="FRIZZLED"/>
</dbReference>
<feature type="region of interest" description="Disordered" evidence="18">
    <location>
        <begin position="632"/>
        <end position="655"/>
    </location>
</feature>
<keyword evidence="15" id="KW-0966">Cell projection</keyword>
<evidence type="ECO:0000313" key="24">
    <source>
        <dbReference type="RefSeq" id="XP_060545322.1"/>
    </source>
</evidence>
<feature type="transmembrane region" description="Helical" evidence="19">
    <location>
        <begin position="330"/>
        <end position="350"/>
    </location>
</feature>
<evidence type="ECO:0000256" key="9">
    <source>
        <dbReference type="ARBA" id="ARBA00023040"/>
    </source>
</evidence>
<gene>
    <name evidence="24" type="primary">SMO</name>
</gene>
<evidence type="ECO:0000256" key="11">
    <source>
        <dbReference type="ARBA" id="ARBA00023157"/>
    </source>
</evidence>
<keyword evidence="4" id="KW-0217">Developmental protein</keyword>
<keyword evidence="8 19" id="KW-1133">Transmembrane helix</keyword>
<evidence type="ECO:0000256" key="2">
    <source>
        <dbReference type="ARBA" id="ARBA00004651"/>
    </source>
</evidence>
<dbReference type="Gene3D" id="1.10.2000.10">
    <property type="entry name" value="Frizzled cysteine-rich domain"/>
    <property type="match status" value="1"/>
</dbReference>
<comment type="similarity">
    <text evidence="3">Belongs to the G-protein coupled receptor Fz/Smo family.</text>
</comment>
<evidence type="ECO:0000256" key="14">
    <source>
        <dbReference type="ARBA" id="ARBA00023224"/>
    </source>
</evidence>
<evidence type="ECO:0000313" key="23">
    <source>
        <dbReference type="Proteomes" id="UP001652622"/>
    </source>
</evidence>
<dbReference type="PROSITE" id="PS50261">
    <property type="entry name" value="G_PROTEIN_RECEP_F2_4"/>
    <property type="match status" value="1"/>
</dbReference>
<keyword evidence="9" id="KW-0297">G-protein coupled receptor</keyword>
<feature type="domain" description="FZ" evidence="21">
    <location>
        <begin position="36"/>
        <end position="152"/>
    </location>
</feature>
<evidence type="ECO:0000256" key="12">
    <source>
        <dbReference type="ARBA" id="ARBA00023170"/>
    </source>
</evidence>
<feature type="transmembrane region" description="Helical" evidence="19">
    <location>
        <begin position="423"/>
        <end position="446"/>
    </location>
</feature>
<dbReference type="InterPro" id="IPR036790">
    <property type="entry name" value="Frizzled_dom_sf"/>
</dbReference>
<dbReference type="CTD" id="6608"/>
<dbReference type="PANTHER" id="PTHR11309:SF35">
    <property type="entry name" value="PROTEIN SMOOTHENED"/>
    <property type="match status" value="1"/>
</dbReference>
<dbReference type="GO" id="GO:0005886">
    <property type="term" value="C:plasma membrane"/>
    <property type="evidence" value="ECO:0007669"/>
    <property type="project" value="UniProtKB-SubCell"/>
</dbReference>
<evidence type="ECO:0000256" key="15">
    <source>
        <dbReference type="ARBA" id="ARBA00023273"/>
    </source>
</evidence>
<feature type="transmembrane region" description="Helical" evidence="19">
    <location>
        <begin position="286"/>
        <end position="310"/>
    </location>
</feature>
<evidence type="ECO:0000256" key="17">
    <source>
        <dbReference type="PROSITE-ProRule" id="PRU00090"/>
    </source>
</evidence>
<dbReference type="InterPro" id="IPR020067">
    <property type="entry name" value="Frizzled_dom"/>
</dbReference>
<dbReference type="Gene3D" id="1.20.1070.10">
    <property type="entry name" value="Rhodopsin 7-helix transmembrane proteins"/>
    <property type="match status" value="1"/>
</dbReference>
<dbReference type="FunFam" id="1.10.2000.10:FF:000010">
    <property type="entry name" value="Smoothened, frizzled class receptor"/>
    <property type="match status" value="1"/>
</dbReference>
<dbReference type="InterPro" id="IPR015526">
    <property type="entry name" value="Frizzled/SFRP"/>
</dbReference>
<evidence type="ECO:0000256" key="13">
    <source>
        <dbReference type="ARBA" id="ARBA00023180"/>
    </source>
</evidence>
<evidence type="ECO:0000259" key="22">
    <source>
        <dbReference type="PROSITE" id="PS50261"/>
    </source>
</evidence>
<dbReference type="GO" id="GO:0007389">
    <property type="term" value="P:pattern specification process"/>
    <property type="evidence" value="ECO:0007669"/>
    <property type="project" value="TreeGrafter"/>
</dbReference>
<keyword evidence="7 20" id="KW-0732">Signal</keyword>
<dbReference type="GO" id="GO:0030425">
    <property type="term" value="C:dendrite"/>
    <property type="evidence" value="ECO:0007669"/>
    <property type="project" value="TreeGrafter"/>
</dbReference>
<evidence type="ECO:0000256" key="10">
    <source>
        <dbReference type="ARBA" id="ARBA00023136"/>
    </source>
</evidence>
<keyword evidence="5" id="KW-1003">Cell membrane</keyword>
<evidence type="ECO:0000256" key="7">
    <source>
        <dbReference type="ARBA" id="ARBA00022729"/>
    </source>
</evidence>
<dbReference type="InterPro" id="IPR041771">
    <property type="entry name" value="SMO_CRD"/>
</dbReference>
<dbReference type="GO" id="GO:0007224">
    <property type="term" value="P:smoothened signaling pathway"/>
    <property type="evidence" value="ECO:0007669"/>
    <property type="project" value="TreeGrafter"/>
</dbReference>
<dbReference type="CDD" id="cd07451">
    <property type="entry name" value="CRD_SMO"/>
    <property type="match status" value="1"/>
</dbReference>
<dbReference type="InterPro" id="IPR000539">
    <property type="entry name" value="Frizzled/Smoothened_7TM"/>
</dbReference>
<keyword evidence="6 19" id="KW-0812">Transmembrane</keyword>
<comment type="subcellular location">
    <subcellularLocation>
        <location evidence="2">Cell membrane</location>
        <topology evidence="2">Multi-pass membrane protein</topology>
    </subcellularLocation>
    <subcellularLocation>
        <location evidence="1">Cell projection</location>
        <location evidence="1">Cilium</location>
    </subcellularLocation>
</comment>
<evidence type="ECO:0000256" key="18">
    <source>
        <dbReference type="SAM" id="MobiDB-lite"/>
    </source>
</evidence>
<keyword evidence="23" id="KW-1185">Reference proteome</keyword>
<dbReference type="GO" id="GO:0004930">
    <property type="term" value="F:G protein-coupled receptor activity"/>
    <property type="evidence" value="ECO:0007669"/>
    <property type="project" value="UniProtKB-KW"/>
</dbReference>
<name>A0A6P9B380_PANGU</name>
<dbReference type="GO" id="GO:0005929">
    <property type="term" value="C:cilium"/>
    <property type="evidence" value="ECO:0007669"/>
    <property type="project" value="UniProtKB-SubCell"/>
</dbReference>
<dbReference type="SMART" id="SM00063">
    <property type="entry name" value="FRI"/>
    <property type="match status" value="1"/>
</dbReference>
<evidence type="ECO:0000256" key="8">
    <source>
        <dbReference type="ARBA" id="ARBA00022989"/>
    </source>
</evidence>
<dbReference type="InterPro" id="IPR035683">
    <property type="entry name" value="SMO_7TM"/>
</dbReference>
<feature type="region of interest" description="Disordered" evidence="18">
    <location>
        <begin position="706"/>
        <end position="731"/>
    </location>
</feature>
<feature type="signal peptide" evidence="20">
    <location>
        <begin position="1"/>
        <end position="24"/>
    </location>
</feature>
<organism evidence="23 24">
    <name type="scientific">Pantherophis guttatus</name>
    <name type="common">Corn snake</name>
    <name type="synonym">Elaphe guttata</name>
    <dbReference type="NCBI Taxonomy" id="94885"/>
    <lineage>
        <taxon>Eukaryota</taxon>
        <taxon>Metazoa</taxon>
        <taxon>Chordata</taxon>
        <taxon>Craniata</taxon>
        <taxon>Vertebrata</taxon>
        <taxon>Euteleostomi</taxon>
        <taxon>Lepidosauria</taxon>
        <taxon>Squamata</taxon>
        <taxon>Bifurcata</taxon>
        <taxon>Unidentata</taxon>
        <taxon>Episquamata</taxon>
        <taxon>Toxicofera</taxon>
        <taxon>Serpentes</taxon>
        <taxon>Colubroidea</taxon>
        <taxon>Colubridae</taxon>
        <taxon>Colubrinae</taxon>
        <taxon>Pantherophis</taxon>
    </lineage>
</organism>
<evidence type="ECO:0000259" key="21">
    <source>
        <dbReference type="PROSITE" id="PS50038"/>
    </source>
</evidence>
<dbReference type="InterPro" id="IPR017981">
    <property type="entry name" value="GPCR_2-like_7TM"/>
</dbReference>
<comment type="caution">
    <text evidence="17">Lacks conserved residue(s) required for the propagation of feature annotation.</text>
</comment>
<feature type="transmembrane region" description="Helical" evidence="19">
    <location>
        <begin position="370"/>
        <end position="391"/>
    </location>
</feature>
<dbReference type="GO" id="GO:0009888">
    <property type="term" value="P:tissue development"/>
    <property type="evidence" value="ECO:0007669"/>
    <property type="project" value="UniProtKB-ARBA"/>
</dbReference>
<dbReference type="SUPFAM" id="SSF63501">
    <property type="entry name" value="Frizzled cysteine-rich domain"/>
    <property type="match status" value="1"/>
</dbReference>
<keyword evidence="13" id="KW-0325">Glycoprotein</keyword>
<dbReference type="PANTHER" id="PTHR11309">
    <property type="entry name" value="FRIZZLED"/>
    <property type="match status" value="1"/>
</dbReference>
<keyword evidence="12" id="KW-0675">Receptor</keyword>
<dbReference type="FunFam" id="1.20.1070.10:FF:000068">
    <property type="entry name" value="Smoothened, frizzled class receptor"/>
    <property type="match status" value="1"/>
</dbReference>
<dbReference type="SMART" id="SM01330">
    <property type="entry name" value="Frizzled"/>
    <property type="match status" value="1"/>
</dbReference>
<reference evidence="24" key="1">
    <citation type="submission" date="2025-08" db="UniProtKB">
        <authorList>
            <consortium name="RefSeq"/>
        </authorList>
    </citation>
    <scope>IDENTIFICATION</scope>
    <source>
        <tissue evidence="24">Blood</tissue>
    </source>
</reference>
<dbReference type="Proteomes" id="UP001652622">
    <property type="component" value="Unplaced"/>
</dbReference>
<evidence type="ECO:0000256" key="1">
    <source>
        <dbReference type="ARBA" id="ARBA00004138"/>
    </source>
</evidence>
<dbReference type="GeneID" id="117658988"/>